<accession>A0ABX7FI89</accession>
<comment type="similarity">
    <text evidence="2 8">Belongs to the trans-sulfuration enzymes family.</text>
</comment>
<dbReference type="PANTHER" id="PTHR11808">
    <property type="entry name" value="TRANS-SULFURATION ENZYME FAMILY MEMBER"/>
    <property type="match status" value="1"/>
</dbReference>
<dbReference type="InterPro" id="IPR015421">
    <property type="entry name" value="PyrdxlP-dep_Trfase_major"/>
</dbReference>
<dbReference type="SUPFAM" id="SSF53383">
    <property type="entry name" value="PLP-dependent transferases"/>
    <property type="match status" value="1"/>
</dbReference>
<dbReference type="Proteomes" id="UP000596248">
    <property type="component" value="Chromosome"/>
</dbReference>
<dbReference type="GO" id="GO:0008483">
    <property type="term" value="F:transaminase activity"/>
    <property type="evidence" value="ECO:0007669"/>
    <property type="project" value="UniProtKB-KW"/>
</dbReference>
<keyword evidence="4" id="KW-0028">Amino-acid biosynthesis</keyword>
<name>A0ABX7FI89_BRECH</name>
<dbReference type="Gene3D" id="3.40.640.10">
    <property type="entry name" value="Type I PLP-dependent aspartate aminotransferase-like (Major domain)"/>
    <property type="match status" value="1"/>
</dbReference>
<dbReference type="InterPro" id="IPR054542">
    <property type="entry name" value="Cys_met_metab_PP"/>
</dbReference>
<dbReference type="CDD" id="cd00614">
    <property type="entry name" value="CGS_like"/>
    <property type="match status" value="1"/>
</dbReference>
<evidence type="ECO:0000256" key="1">
    <source>
        <dbReference type="ARBA" id="ARBA00001933"/>
    </source>
</evidence>
<dbReference type="PROSITE" id="PS00868">
    <property type="entry name" value="CYS_MET_METAB_PP"/>
    <property type="match status" value="1"/>
</dbReference>
<dbReference type="Pfam" id="PF01053">
    <property type="entry name" value="Cys_Met_Meta_PP"/>
    <property type="match status" value="1"/>
</dbReference>
<proteinExistence type="inferred from homology"/>
<evidence type="ECO:0000256" key="4">
    <source>
        <dbReference type="ARBA" id="ARBA00022605"/>
    </source>
</evidence>
<dbReference type="InterPro" id="IPR000277">
    <property type="entry name" value="Cys/Met-Metab_PyrdxlP-dep_enz"/>
</dbReference>
<keyword evidence="9" id="KW-0808">Transferase</keyword>
<evidence type="ECO:0000256" key="2">
    <source>
        <dbReference type="ARBA" id="ARBA00009077"/>
    </source>
</evidence>
<reference evidence="9 10" key="1">
    <citation type="submission" date="2021-01" db="EMBL/GenBank/DDBJ databases">
        <title>Identification of strong promoters based on the transcriptome of Brevibacillus choshinensis.</title>
        <authorList>
            <person name="Yao D."/>
            <person name="Zhang K."/>
            <person name="Wu J."/>
        </authorList>
    </citation>
    <scope>NUCLEOTIDE SEQUENCE [LARGE SCALE GENOMIC DNA]</scope>
    <source>
        <strain evidence="9 10">HPD31-SP3</strain>
    </source>
</reference>
<dbReference type="EMBL" id="CP069127">
    <property type="protein sequence ID" value="QRG65801.1"/>
    <property type="molecule type" value="Genomic_DNA"/>
</dbReference>
<dbReference type="RefSeq" id="WP_203255304.1">
    <property type="nucleotide sequence ID" value="NZ_CP069127.1"/>
</dbReference>
<evidence type="ECO:0000256" key="6">
    <source>
        <dbReference type="ARBA" id="ARBA00023167"/>
    </source>
</evidence>
<evidence type="ECO:0000256" key="7">
    <source>
        <dbReference type="ARBA" id="ARBA00023239"/>
    </source>
</evidence>
<keyword evidence="10" id="KW-1185">Reference proteome</keyword>
<evidence type="ECO:0000256" key="5">
    <source>
        <dbReference type="ARBA" id="ARBA00022898"/>
    </source>
</evidence>
<sequence>MNFATKVLHGTSCFDSVTGASSVPIYQASTFHQADLDRPTTFDYARSGNPTRQALEDAIAGLEGGERGFAFASGMAAISSVFMLFSAGDHVVVAEDVYGGTFRFLTRVLSRMGITVTFVDATKLEEVRAAIQPSTRGIYLETPSNPTLKVTDLAAVCQIGKEHDLLVIVDNTFLTPYYQRPLELGADIVIHSATKFIGGHSDVVAGLAVTKDAALGEQLYFIQNGMGAILGVQDCWLVMRGLKTLKARLDVSTRTAEKIANWLNDHPAVSRVYYTGLPDHPGHGIQVAQASGHGAVLSFDVGSRERAKALFDRVRLPIVAVSLGAVETILSYPAAMSHASMPAAEREIRGITDGLIRLSAGLEDVDDLIQDLQQALEALPPVTVEVQNKKEAFSRA</sequence>
<dbReference type="InterPro" id="IPR015424">
    <property type="entry name" value="PyrdxlP-dep_Trfase"/>
</dbReference>
<dbReference type="InterPro" id="IPR015422">
    <property type="entry name" value="PyrdxlP-dep_Trfase_small"/>
</dbReference>
<dbReference type="EC" id="4.4.1.13" evidence="3"/>
<keyword evidence="5 8" id="KW-0663">Pyridoxal phosphate</keyword>
<dbReference type="PANTHER" id="PTHR11808:SF50">
    <property type="entry name" value="CYSTATHIONINE BETA-LYASE"/>
    <property type="match status" value="1"/>
</dbReference>
<evidence type="ECO:0000313" key="9">
    <source>
        <dbReference type="EMBL" id="QRG65801.1"/>
    </source>
</evidence>
<organism evidence="9 10">
    <name type="scientific">Brevibacillus choshinensis</name>
    <dbReference type="NCBI Taxonomy" id="54911"/>
    <lineage>
        <taxon>Bacteria</taxon>
        <taxon>Bacillati</taxon>
        <taxon>Bacillota</taxon>
        <taxon>Bacilli</taxon>
        <taxon>Bacillales</taxon>
        <taxon>Paenibacillaceae</taxon>
        <taxon>Brevibacillus</taxon>
    </lineage>
</organism>
<dbReference type="PIRSF" id="PIRSF001434">
    <property type="entry name" value="CGS"/>
    <property type="match status" value="1"/>
</dbReference>
<keyword evidence="7" id="KW-0456">Lyase</keyword>
<evidence type="ECO:0000313" key="10">
    <source>
        <dbReference type="Proteomes" id="UP000596248"/>
    </source>
</evidence>
<dbReference type="Gene3D" id="3.90.1150.10">
    <property type="entry name" value="Aspartate Aminotransferase, domain 1"/>
    <property type="match status" value="1"/>
</dbReference>
<protein>
    <recommendedName>
        <fullName evidence="3">cysteine-S-conjugate beta-lyase</fullName>
        <ecNumber evidence="3">4.4.1.13</ecNumber>
    </recommendedName>
</protein>
<evidence type="ECO:0000256" key="3">
    <source>
        <dbReference type="ARBA" id="ARBA00012224"/>
    </source>
</evidence>
<keyword evidence="6" id="KW-0486">Methionine biosynthesis</keyword>
<keyword evidence="9" id="KW-0032">Aminotransferase</keyword>
<comment type="cofactor">
    <cofactor evidence="1 8">
        <name>pyridoxal 5'-phosphate</name>
        <dbReference type="ChEBI" id="CHEBI:597326"/>
    </cofactor>
</comment>
<gene>
    <name evidence="9" type="ORF">JNE38_19670</name>
</gene>
<evidence type="ECO:0000256" key="8">
    <source>
        <dbReference type="RuleBase" id="RU362118"/>
    </source>
</evidence>